<name>A0A8C7GYQ1_ONCKI</name>
<dbReference type="GO" id="GO:0090694">
    <property type="term" value="C:Scc2-Scc4 cohesin loading complex"/>
    <property type="evidence" value="ECO:0007669"/>
    <property type="project" value="TreeGrafter"/>
</dbReference>
<feature type="compositionally biased region" description="Basic and acidic residues" evidence="13">
    <location>
        <begin position="16"/>
        <end position="25"/>
    </location>
</feature>
<evidence type="ECO:0000256" key="1">
    <source>
        <dbReference type="ARBA" id="ARBA00004123"/>
    </source>
</evidence>
<feature type="region of interest" description="Disordered" evidence="13">
    <location>
        <begin position="1"/>
        <end position="122"/>
    </location>
</feature>
<keyword evidence="6" id="KW-0010">Activator</keyword>
<keyword evidence="7" id="KW-0804">Transcription</keyword>
<dbReference type="GO" id="GO:0048565">
    <property type="term" value="P:digestive tract development"/>
    <property type="evidence" value="ECO:0007669"/>
    <property type="project" value="UniProtKB-ARBA"/>
</dbReference>
<dbReference type="PANTHER" id="PTHR21704">
    <property type="entry name" value="NIPPED-B-LIKE PROTEIN DELANGIN SCC2-RELATED"/>
    <property type="match status" value="1"/>
</dbReference>
<dbReference type="GO" id="GO:0010468">
    <property type="term" value="P:regulation of gene expression"/>
    <property type="evidence" value="ECO:0007669"/>
    <property type="project" value="InterPro"/>
</dbReference>
<proteinExistence type="inferred from homology"/>
<evidence type="ECO:0000256" key="2">
    <source>
        <dbReference type="ARBA" id="ARBA00009252"/>
    </source>
</evidence>
<dbReference type="GO" id="GO:0034087">
    <property type="term" value="P:establishment of mitotic sister chromatid cohesion"/>
    <property type="evidence" value="ECO:0007669"/>
    <property type="project" value="TreeGrafter"/>
</dbReference>
<feature type="region of interest" description="Disordered" evidence="13">
    <location>
        <begin position="1369"/>
        <end position="1406"/>
    </location>
</feature>
<evidence type="ECO:0000313" key="15">
    <source>
        <dbReference type="Ensembl" id="ENSOKIP00005048867.1"/>
    </source>
</evidence>
<dbReference type="GO" id="GO:0071169">
    <property type="term" value="P:establishment of protein localization to chromatin"/>
    <property type="evidence" value="ECO:0007669"/>
    <property type="project" value="TreeGrafter"/>
</dbReference>
<dbReference type="InterPro" id="IPR011989">
    <property type="entry name" value="ARM-like"/>
</dbReference>
<feature type="compositionally biased region" description="Basic residues" evidence="13">
    <location>
        <begin position="1387"/>
        <end position="1396"/>
    </location>
</feature>
<keyword evidence="12" id="KW-0175">Coiled coil</keyword>
<dbReference type="InterPro" id="IPR026003">
    <property type="entry name" value="Cohesin_HEAT"/>
</dbReference>
<feature type="domain" description="Sister chromatid cohesion C-terminal" evidence="14">
    <location>
        <begin position="1173"/>
        <end position="1353"/>
    </location>
</feature>
<comment type="similarity">
    <text evidence="2 11">Belongs to the SCC2/Nipped-B family.</text>
</comment>
<feature type="region of interest" description="Disordered" evidence="13">
    <location>
        <begin position="1537"/>
        <end position="1588"/>
    </location>
</feature>
<evidence type="ECO:0000256" key="3">
    <source>
        <dbReference type="ARBA" id="ARBA00022473"/>
    </source>
</evidence>
<evidence type="ECO:0000259" key="14">
    <source>
        <dbReference type="Pfam" id="PF12830"/>
    </source>
</evidence>
<feature type="compositionally biased region" description="Acidic residues" evidence="13">
    <location>
        <begin position="26"/>
        <end position="36"/>
    </location>
</feature>
<evidence type="ECO:0000256" key="7">
    <source>
        <dbReference type="ARBA" id="ARBA00023163"/>
    </source>
</evidence>
<dbReference type="Gene3D" id="1.25.10.10">
    <property type="entry name" value="Leucine-rich Repeat Variant"/>
    <property type="match status" value="2"/>
</dbReference>
<dbReference type="GO" id="GO:0003146">
    <property type="term" value="P:heart jogging"/>
    <property type="evidence" value="ECO:0007669"/>
    <property type="project" value="UniProtKB-ARBA"/>
</dbReference>
<reference evidence="15" key="1">
    <citation type="submission" date="2025-08" db="UniProtKB">
        <authorList>
            <consortium name="Ensembl"/>
        </authorList>
    </citation>
    <scope>IDENTIFICATION</scope>
</reference>
<dbReference type="Pfam" id="PF12830">
    <property type="entry name" value="Nipped-B_C"/>
    <property type="match status" value="1"/>
</dbReference>
<dbReference type="SUPFAM" id="SSF48371">
    <property type="entry name" value="ARM repeat"/>
    <property type="match status" value="2"/>
</dbReference>
<organism evidence="15 16">
    <name type="scientific">Oncorhynchus kisutch</name>
    <name type="common">Coho salmon</name>
    <name type="synonym">Salmo kisutch</name>
    <dbReference type="NCBI Taxonomy" id="8019"/>
    <lineage>
        <taxon>Eukaryota</taxon>
        <taxon>Metazoa</taxon>
        <taxon>Chordata</taxon>
        <taxon>Craniata</taxon>
        <taxon>Vertebrata</taxon>
        <taxon>Euteleostomi</taxon>
        <taxon>Actinopterygii</taxon>
        <taxon>Neopterygii</taxon>
        <taxon>Teleostei</taxon>
        <taxon>Protacanthopterygii</taxon>
        <taxon>Salmoniformes</taxon>
        <taxon>Salmonidae</taxon>
        <taxon>Salmoninae</taxon>
        <taxon>Oncorhynchus</taxon>
    </lineage>
</organism>
<dbReference type="Ensembl" id="ENSOKIT00005051506.1">
    <property type="protein sequence ID" value="ENSOKIP00005048867.1"/>
    <property type="gene ID" value="ENSOKIG00005020398.1"/>
</dbReference>
<keyword evidence="9 11" id="KW-0131">Cell cycle</keyword>
<protein>
    <recommendedName>
        <fullName evidence="11">Nipped-B protein</fullName>
    </recommendedName>
</protein>
<gene>
    <name evidence="15" type="primary">NIPBL</name>
    <name evidence="15" type="synonym">LOC109867928</name>
</gene>
<evidence type="ECO:0000256" key="12">
    <source>
        <dbReference type="SAM" id="Coils"/>
    </source>
</evidence>
<evidence type="ECO:0000256" key="10">
    <source>
        <dbReference type="ARBA" id="ARBA00053055"/>
    </source>
</evidence>
<dbReference type="CDD" id="cd23958">
    <property type="entry name" value="SCC2"/>
    <property type="match status" value="1"/>
</dbReference>
<keyword evidence="8 11" id="KW-0539">Nucleus</keyword>
<dbReference type="GO" id="GO:0061775">
    <property type="term" value="F:cohesin loader activity"/>
    <property type="evidence" value="ECO:0007669"/>
    <property type="project" value="InterPro"/>
</dbReference>
<dbReference type="GO" id="GO:1990414">
    <property type="term" value="P:replication-born double-strand break repair via sister chromatid exchange"/>
    <property type="evidence" value="ECO:0007669"/>
    <property type="project" value="TreeGrafter"/>
</dbReference>
<evidence type="ECO:0000313" key="16">
    <source>
        <dbReference type="Proteomes" id="UP000694557"/>
    </source>
</evidence>
<evidence type="ECO:0000256" key="4">
    <source>
        <dbReference type="ARBA" id="ARBA00022737"/>
    </source>
</evidence>
<feature type="region of interest" description="Disordered" evidence="13">
    <location>
        <begin position="645"/>
        <end position="671"/>
    </location>
</feature>
<evidence type="ECO:0000256" key="11">
    <source>
        <dbReference type="RuleBase" id="RU364107"/>
    </source>
</evidence>
<dbReference type="GO" id="GO:0140588">
    <property type="term" value="P:chromatin looping"/>
    <property type="evidence" value="ECO:0007669"/>
    <property type="project" value="InterPro"/>
</dbReference>
<evidence type="ECO:0000256" key="9">
    <source>
        <dbReference type="ARBA" id="ARBA00023306"/>
    </source>
</evidence>
<keyword evidence="16" id="KW-1185">Reference proteome</keyword>
<dbReference type="Pfam" id="PF12765">
    <property type="entry name" value="Cohesin_HEAT"/>
    <property type="match status" value="1"/>
</dbReference>
<dbReference type="InterPro" id="IPR024986">
    <property type="entry name" value="Nipped-B_C"/>
</dbReference>
<keyword evidence="3" id="KW-0217">Developmental protein</keyword>
<keyword evidence="5" id="KW-0805">Transcription regulation</keyword>
<keyword evidence="4 11" id="KW-0677">Repeat</keyword>
<dbReference type="GO" id="GO:0035118">
    <property type="term" value="P:embryonic pectoral fin morphogenesis"/>
    <property type="evidence" value="ECO:0007669"/>
    <property type="project" value="UniProtKB-ARBA"/>
</dbReference>
<dbReference type="GO" id="GO:0048703">
    <property type="term" value="P:embryonic viscerocranium morphogenesis"/>
    <property type="evidence" value="ECO:0007669"/>
    <property type="project" value="TreeGrafter"/>
</dbReference>
<reference evidence="15" key="2">
    <citation type="submission" date="2025-09" db="UniProtKB">
        <authorList>
            <consortium name="Ensembl"/>
        </authorList>
    </citation>
    <scope>IDENTIFICATION</scope>
</reference>
<dbReference type="PANTHER" id="PTHR21704:SF18">
    <property type="entry name" value="NIPPED-B-LIKE PROTEIN"/>
    <property type="match status" value="1"/>
</dbReference>
<dbReference type="GO" id="GO:0140587">
    <property type="term" value="F:chromatin loop anchoring activity"/>
    <property type="evidence" value="ECO:0007669"/>
    <property type="project" value="UniProtKB-ARBA"/>
</dbReference>
<evidence type="ECO:0000256" key="8">
    <source>
        <dbReference type="ARBA" id="ARBA00023242"/>
    </source>
</evidence>
<comment type="subcellular location">
    <subcellularLocation>
        <location evidence="1 11">Nucleus</location>
    </subcellularLocation>
</comment>
<dbReference type="InterPro" id="IPR033031">
    <property type="entry name" value="Scc2/Nipped-B"/>
</dbReference>
<comment type="function">
    <text evidence="10">May play a structural role in chromatin. Involved in sister chromatid cohesion, possibly by facilitating the cohesin complex loading. Transcription factor, which may promote cortical neuron migration during brain development by regulating the transcription of crucial genes in this process.</text>
</comment>
<dbReference type="FunFam" id="1.25.10.10:FF:000225">
    <property type="entry name" value="Nipped-B protein"/>
    <property type="match status" value="1"/>
</dbReference>
<dbReference type="GO" id="GO:0007420">
    <property type="term" value="P:brain development"/>
    <property type="evidence" value="ECO:0007669"/>
    <property type="project" value="TreeGrafter"/>
</dbReference>
<dbReference type="Proteomes" id="UP000694557">
    <property type="component" value="Unassembled WGS sequence"/>
</dbReference>
<feature type="coiled-coil region" evidence="12">
    <location>
        <begin position="1132"/>
        <end position="1159"/>
    </location>
</feature>
<feature type="compositionally biased region" description="Basic and acidic residues" evidence="13">
    <location>
        <begin position="51"/>
        <end position="72"/>
    </location>
</feature>
<evidence type="ECO:0000256" key="5">
    <source>
        <dbReference type="ARBA" id="ARBA00023015"/>
    </source>
</evidence>
<feature type="compositionally biased region" description="Basic and acidic residues" evidence="13">
    <location>
        <begin position="645"/>
        <end position="668"/>
    </location>
</feature>
<dbReference type="InterPro" id="IPR016024">
    <property type="entry name" value="ARM-type_fold"/>
</dbReference>
<dbReference type="GeneTree" id="ENSGT00390000010427"/>
<feature type="compositionally biased region" description="Basic residues" evidence="13">
    <location>
        <begin position="101"/>
        <end position="114"/>
    </location>
</feature>
<evidence type="ECO:0000256" key="13">
    <source>
        <dbReference type="SAM" id="MobiDB-lite"/>
    </source>
</evidence>
<sequence>MPLCERVKMNKRKRSTVNEKPKYAEVDSDDSDDDSVTESTSCDMLLLLCLPRERRGSGEHRRSSGGSQERRKGSGRRYRERSPEESDEESPPPSMSDRKSVARKMKKEKQKKRKSYEPKLTPEELMDSSTFKRFSASVDNILESLEDIDFNAMDDDEIPQELLLGKHQLSELGSESAKIKAMGITFRLPSDKLVKVLNILEKNIQDGSKLSTLMNHDADAEDEERLWRDLIMERVTKSADACLTALNIMTSSRMPKAVYIEDVIERVLQYTKFHLQNTLYPQYDPVYRVNPHGGGYLSSRAKRAKSSTHKQRVIIMLYNKVCDIVSNISELLEIQLLTDTTILQVSSMGITPFFVESVSELQLCAIKLVTAVFSRYEKHRQLILEEIFTSLARLPTSKRILIFQMLFWFFSACLSAEMNCPCFFVYVCVPRLNSSDKDGEPMYIQMVTALVLQLIQCVVHLPSNRDSHDDEYNKKVDQDVLITNSYETAMRAAQNFLSVFLKKCGSKQGEEDYRPLFENFVQDLLSTVNKPEWPASELLLSLLGRLLVHQFSNKQTEMALRVASLDYLGTVAARLRKDAVTSQMDQRSIDRILKETQGNDETQQLQKALLAYMDENAETDPSLVFARKFYIAQWFRDTLTETEKAMKSQNQRGDEDSSEGQHHAKDIESTGEIMQRAEARKKYLRNIIKTAPSQFSTLRMNSDTVDYDDSCLIVRYLASMRPFAQSFDIYLTQILRVLGESAIAVRTKAMKCLSEVVAVDPSILARLDMQRGVHGRLMDNSTSVREAAVELLGRFVLSRPQLTEQYYDMLIERILDTGISVRKRVIKILRDICLEQPTFNKITEMCVKMIRRVNDEEGIKKLVNETFQKLWFTPTPNHDKDAMTRKILNITDVVSACKDTGYDWFEQLLQNVRRICVSVSDIENKGVNSNRLVSCITTLFLFSKNRAQLMVKHAMTMQPYLTTKCNTQSDFMVICNVAKILELVIPLMEHPSETFLTTIEEDLMKLTIKYGMTVVQHCVSCLGAVVNRVTHNYKFVWACFNRYYGALTKLKTQHSEDCNNPVLAVVIKDKVMELLLYFTKHEDEEVQTKAIIGLGFQFIQYPGLMFMQDVKTLYNGILSDRKSSVNLKIQVLKNLQTYLQEEDSRMQEADQQWKKLSKQEDLKEMGDISSGMSSSIMQLYLKQVLEAFFHTQSNVRHFALNVIALTLNQGLIHPVQCVPYLIAMGTDPEPTMRNKADQQLVEIDKKYTGFIHMKAVAGMKMSYQVQQAIWSAKGTVIRGYRQDETTSALCAHLFSMVRTNRQHRRAFLISLLNLFDDSSKMEVNMLLYIADNLACFPYQSQEEPLFIMHHIDITLSVSGSNLLQSFKEVEGRHSSRSNSSDDEVVHRPKKPKHRAQAHVESDSDSDLEMEDLDKVMQRLPDNPIPLLDFANASQGILLMILIIILKIQKYSPTESAKVYEKAVNRKSHVHFSPRQTLDFLTSDLANVELTYDIKRRIVKQYLDFKLLMEHLDPDEEDEEGEASASANARNKAITSLLGGSSHQDHKNHHQAPIETDDDESDGDEKTPGVSPRQSRKHGDSAEASGHMNETVGSMDVIALCCPKYKDRPQIARVIQKTNTGYRVHWMAGSYSGVWAEAKKRDGRKTVPWVDTIKESDIIYKKIPLTSAHKLTNRVVQTLRSLYSAKDGTS</sequence>
<evidence type="ECO:0000256" key="6">
    <source>
        <dbReference type="ARBA" id="ARBA00023159"/>
    </source>
</evidence>
<accession>A0A8C7GYQ1</accession>